<feature type="region of interest" description="Disordered" evidence="1">
    <location>
        <begin position="1"/>
        <end position="22"/>
    </location>
</feature>
<keyword evidence="2" id="KW-0472">Membrane</keyword>
<feature type="compositionally biased region" description="Basic and acidic residues" evidence="1">
    <location>
        <begin position="1"/>
        <end position="10"/>
    </location>
</feature>
<gene>
    <name evidence="3" type="ORF">RS86_00865</name>
</gene>
<sequence length="70" mass="7860">MDPDRNDDMKPMQQEFGQMPGINNNLIGPSFREMAPADTTKRGMLWSSIGVAALLVGTGIYFLGSWLHWF</sequence>
<reference evidence="3 4" key="1">
    <citation type="submission" date="2015-02" db="EMBL/GenBank/DDBJ databases">
        <title>Draft genome sequences of ten Microbacterium spp. with emphasis on heavy metal contaminated environments.</title>
        <authorList>
            <person name="Corretto E."/>
        </authorList>
    </citation>
    <scope>NUCLEOTIDE SEQUENCE [LARGE SCALE GENOMIC DNA]</scope>
    <source>
        <strain evidence="3 4">ARN176</strain>
    </source>
</reference>
<name>A0A0F0LNW1_9MICO</name>
<feature type="transmembrane region" description="Helical" evidence="2">
    <location>
        <begin position="44"/>
        <end position="64"/>
    </location>
</feature>
<protein>
    <submittedName>
        <fullName evidence="3">Uncharacterized protein</fullName>
    </submittedName>
</protein>
<dbReference type="PATRIC" id="fig|582680.6.peg.889"/>
<organism evidence="3 4">
    <name type="scientific">Microbacterium azadirachtae</name>
    <dbReference type="NCBI Taxonomy" id="582680"/>
    <lineage>
        <taxon>Bacteria</taxon>
        <taxon>Bacillati</taxon>
        <taxon>Actinomycetota</taxon>
        <taxon>Actinomycetes</taxon>
        <taxon>Micrococcales</taxon>
        <taxon>Microbacteriaceae</taxon>
        <taxon>Microbacterium</taxon>
    </lineage>
</organism>
<dbReference type="EMBL" id="JYIX01000028">
    <property type="protein sequence ID" value="KJL34379.1"/>
    <property type="molecule type" value="Genomic_DNA"/>
</dbReference>
<accession>A0A0F0LNW1</accession>
<evidence type="ECO:0000256" key="2">
    <source>
        <dbReference type="SAM" id="Phobius"/>
    </source>
</evidence>
<evidence type="ECO:0000256" key="1">
    <source>
        <dbReference type="SAM" id="MobiDB-lite"/>
    </source>
</evidence>
<dbReference type="RefSeq" id="WP_045271002.1">
    <property type="nucleotide sequence ID" value="NZ_JYIX01000028.1"/>
</dbReference>
<dbReference type="AlphaFoldDB" id="A0A0F0LNW1"/>
<keyword evidence="2" id="KW-1133">Transmembrane helix</keyword>
<evidence type="ECO:0000313" key="3">
    <source>
        <dbReference type="EMBL" id="KJL34379.1"/>
    </source>
</evidence>
<keyword evidence="2" id="KW-0812">Transmembrane</keyword>
<keyword evidence="4" id="KW-1185">Reference proteome</keyword>
<comment type="caution">
    <text evidence="3">The sequence shown here is derived from an EMBL/GenBank/DDBJ whole genome shotgun (WGS) entry which is preliminary data.</text>
</comment>
<dbReference type="Proteomes" id="UP000033740">
    <property type="component" value="Unassembled WGS sequence"/>
</dbReference>
<evidence type="ECO:0000313" key="4">
    <source>
        <dbReference type="Proteomes" id="UP000033740"/>
    </source>
</evidence>
<proteinExistence type="predicted"/>